<dbReference type="RefSeq" id="WP_146397560.1">
    <property type="nucleotide sequence ID" value="NZ_SJPJ01000001.1"/>
</dbReference>
<sequence length="133" mass="15002">MMRFDDTARKSIDSTTTNGRDQRHRVRGANEHIESYRFGRGMAYALMNTFSMRMAAVFMFVTSTIGLRTQVLSKWISVAGFVFGLVLLLAITGFAWIALLFGLWVLLVSTYVLFVNVTTRPDAIRSPKQGVQN</sequence>
<dbReference type="EMBL" id="SJPJ01000001">
    <property type="protein sequence ID" value="TWT81572.1"/>
    <property type="molecule type" value="Genomic_DNA"/>
</dbReference>
<evidence type="ECO:0000256" key="1">
    <source>
        <dbReference type="SAM" id="MobiDB-lite"/>
    </source>
</evidence>
<organism evidence="3 4">
    <name type="scientific">Novipirellula herctigrandis</name>
    <dbReference type="NCBI Taxonomy" id="2527986"/>
    <lineage>
        <taxon>Bacteria</taxon>
        <taxon>Pseudomonadati</taxon>
        <taxon>Planctomycetota</taxon>
        <taxon>Planctomycetia</taxon>
        <taxon>Pirellulales</taxon>
        <taxon>Pirellulaceae</taxon>
        <taxon>Novipirellula</taxon>
    </lineage>
</organism>
<feature type="region of interest" description="Disordered" evidence="1">
    <location>
        <begin position="1"/>
        <end position="23"/>
    </location>
</feature>
<comment type="caution">
    <text evidence="3">The sequence shown here is derived from an EMBL/GenBank/DDBJ whole genome shotgun (WGS) entry which is preliminary data.</text>
</comment>
<proteinExistence type="predicted"/>
<keyword evidence="2" id="KW-1133">Transmembrane helix</keyword>
<evidence type="ECO:0000256" key="2">
    <source>
        <dbReference type="SAM" id="Phobius"/>
    </source>
</evidence>
<dbReference type="OrthoDB" id="3381134at2"/>
<feature type="transmembrane region" description="Helical" evidence="2">
    <location>
        <begin position="81"/>
        <end position="114"/>
    </location>
</feature>
<dbReference type="AlphaFoldDB" id="A0A5C5Z2G9"/>
<protein>
    <submittedName>
        <fullName evidence="3">Uncharacterized protein</fullName>
    </submittedName>
</protein>
<reference evidence="3 4" key="1">
    <citation type="submission" date="2019-02" db="EMBL/GenBank/DDBJ databases">
        <title>Deep-cultivation of Planctomycetes and their phenomic and genomic characterization uncovers novel biology.</title>
        <authorList>
            <person name="Wiegand S."/>
            <person name="Jogler M."/>
            <person name="Boedeker C."/>
            <person name="Pinto D."/>
            <person name="Vollmers J."/>
            <person name="Rivas-Marin E."/>
            <person name="Kohn T."/>
            <person name="Peeters S.H."/>
            <person name="Heuer A."/>
            <person name="Rast P."/>
            <person name="Oberbeckmann S."/>
            <person name="Bunk B."/>
            <person name="Jeske O."/>
            <person name="Meyerdierks A."/>
            <person name="Storesund J.E."/>
            <person name="Kallscheuer N."/>
            <person name="Luecker S."/>
            <person name="Lage O.M."/>
            <person name="Pohl T."/>
            <person name="Merkel B.J."/>
            <person name="Hornburger P."/>
            <person name="Mueller R.-W."/>
            <person name="Bruemmer F."/>
            <person name="Labrenz M."/>
            <person name="Spormann A.M."/>
            <person name="Op Den Camp H."/>
            <person name="Overmann J."/>
            <person name="Amann R."/>
            <person name="Jetten M.S.M."/>
            <person name="Mascher T."/>
            <person name="Medema M.H."/>
            <person name="Devos D.P."/>
            <person name="Kaster A.-K."/>
            <person name="Ovreas L."/>
            <person name="Rohde M."/>
            <person name="Galperin M.Y."/>
            <person name="Jogler C."/>
        </authorList>
    </citation>
    <scope>NUCLEOTIDE SEQUENCE [LARGE SCALE GENOMIC DNA]</scope>
    <source>
        <strain evidence="3 4">CA13</strain>
    </source>
</reference>
<dbReference type="Proteomes" id="UP000315010">
    <property type="component" value="Unassembled WGS sequence"/>
</dbReference>
<keyword evidence="2" id="KW-0472">Membrane</keyword>
<feature type="transmembrane region" description="Helical" evidence="2">
    <location>
        <begin position="42"/>
        <end position="61"/>
    </location>
</feature>
<evidence type="ECO:0000313" key="4">
    <source>
        <dbReference type="Proteomes" id="UP000315010"/>
    </source>
</evidence>
<gene>
    <name evidence="3" type="ORF">CA13_30250</name>
</gene>
<name>A0A5C5Z2G9_9BACT</name>
<keyword evidence="2" id="KW-0812">Transmembrane</keyword>
<accession>A0A5C5Z2G9</accession>
<evidence type="ECO:0000313" key="3">
    <source>
        <dbReference type="EMBL" id="TWT81572.1"/>
    </source>
</evidence>
<feature type="compositionally biased region" description="Basic and acidic residues" evidence="1">
    <location>
        <begin position="1"/>
        <end position="12"/>
    </location>
</feature>
<keyword evidence="4" id="KW-1185">Reference proteome</keyword>